<keyword evidence="7" id="KW-0175">Coiled coil</keyword>
<evidence type="ECO:0000256" key="4">
    <source>
        <dbReference type="ARBA" id="ARBA00022927"/>
    </source>
</evidence>
<dbReference type="InterPro" id="IPR045242">
    <property type="entry name" value="Syntaxin"/>
</dbReference>
<dbReference type="Pfam" id="PF14523">
    <property type="entry name" value="Syntaxin_2"/>
    <property type="match status" value="1"/>
</dbReference>
<feature type="transmembrane region" description="Helical" evidence="11">
    <location>
        <begin position="257"/>
        <end position="277"/>
    </location>
</feature>
<evidence type="ECO:0000256" key="7">
    <source>
        <dbReference type="ARBA" id="ARBA00023054"/>
    </source>
</evidence>
<dbReference type="Gene3D" id="1.20.58.70">
    <property type="match status" value="1"/>
</dbReference>
<evidence type="ECO:0000256" key="11">
    <source>
        <dbReference type="SAM" id="Phobius"/>
    </source>
</evidence>
<dbReference type="SMART" id="SM00503">
    <property type="entry name" value="SynN"/>
    <property type="match status" value="1"/>
</dbReference>
<feature type="domain" description="T-SNARE coiled-coil homology" evidence="12">
    <location>
        <begin position="185"/>
        <end position="247"/>
    </location>
</feature>
<evidence type="ECO:0000256" key="3">
    <source>
        <dbReference type="ARBA" id="ARBA00022692"/>
    </source>
</evidence>
<dbReference type="GO" id="GO:0045324">
    <property type="term" value="P:late endosome to vacuole transport"/>
    <property type="evidence" value="ECO:0007669"/>
    <property type="project" value="UniProtKB-ARBA"/>
</dbReference>
<dbReference type="STRING" id="52838.A0A4S8JVY1"/>
<dbReference type="PANTHER" id="PTHR19957:SF38">
    <property type="entry name" value="LD27581P"/>
    <property type="match status" value="1"/>
</dbReference>
<evidence type="ECO:0000256" key="5">
    <source>
        <dbReference type="ARBA" id="ARBA00022989"/>
    </source>
</evidence>
<keyword evidence="5 11" id="KW-1133">Transmembrane helix</keyword>
<comment type="subcellular location">
    <subcellularLocation>
        <location evidence="9">Prevacuolar compartment membrane</location>
        <topology evidence="9">Single-pass type IV membrane protein</topology>
    </subcellularLocation>
</comment>
<proteinExistence type="inferred from homology"/>
<keyword evidence="8 11" id="KW-0472">Membrane</keyword>
<dbReference type="InterPro" id="IPR006011">
    <property type="entry name" value="Syntaxin_N"/>
</dbReference>
<evidence type="ECO:0000313" key="14">
    <source>
        <dbReference type="Proteomes" id="UP000317650"/>
    </source>
</evidence>
<accession>A0A4S8JVY1</accession>
<dbReference type="GO" id="GO:0006886">
    <property type="term" value="P:intracellular protein transport"/>
    <property type="evidence" value="ECO:0007669"/>
    <property type="project" value="TreeGrafter"/>
</dbReference>
<protein>
    <recommendedName>
        <fullName evidence="12">t-SNARE coiled-coil homology domain-containing protein</fullName>
    </recommendedName>
</protein>
<organism evidence="13 14">
    <name type="scientific">Musa balbisiana</name>
    <name type="common">Banana</name>
    <dbReference type="NCBI Taxonomy" id="52838"/>
    <lineage>
        <taxon>Eukaryota</taxon>
        <taxon>Viridiplantae</taxon>
        <taxon>Streptophyta</taxon>
        <taxon>Embryophyta</taxon>
        <taxon>Tracheophyta</taxon>
        <taxon>Spermatophyta</taxon>
        <taxon>Magnoliopsida</taxon>
        <taxon>Liliopsida</taxon>
        <taxon>Zingiberales</taxon>
        <taxon>Musaceae</taxon>
        <taxon>Musa</taxon>
    </lineage>
</organism>
<evidence type="ECO:0000259" key="12">
    <source>
        <dbReference type="PROSITE" id="PS50192"/>
    </source>
</evidence>
<dbReference type="GO" id="GO:0012505">
    <property type="term" value="C:endomembrane system"/>
    <property type="evidence" value="ECO:0007669"/>
    <property type="project" value="TreeGrafter"/>
</dbReference>
<keyword evidence="2" id="KW-0813">Transport</keyword>
<dbReference type="SMART" id="SM00397">
    <property type="entry name" value="t_SNARE"/>
    <property type="match status" value="1"/>
</dbReference>
<dbReference type="PROSITE" id="PS50192">
    <property type="entry name" value="T_SNARE"/>
    <property type="match status" value="1"/>
</dbReference>
<evidence type="ECO:0000256" key="9">
    <source>
        <dbReference type="ARBA" id="ARBA00060376"/>
    </source>
</evidence>
<dbReference type="Proteomes" id="UP000317650">
    <property type="component" value="Chromosome 5"/>
</dbReference>
<name>A0A4S8JVY1_MUSBA</name>
<evidence type="ECO:0000256" key="6">
    <source>
        <dbReference type="ARBA" id="ARBA00022990"/>
    </source>
</evidence>
<keyword evidence="14" id="KW-1185">Reference proteome</keyword>
<feature type="region of interest" description="Disordered" evidence="10">
    <location>
        <begin position="1"/>
        <end position="32"/>
    </location>
</feature>
<dbReference type="EMBL" id="PYDT01000003">
    <property type="protein sequence ID" value="THU66402.1"/>
    <property type="molecule type" value="Genomic_DNA"/>
</dbReference>
<dbReference type="InterPro" id="IPR010989">
    <property type="entry name" value="SNARE"/>
</dbReference>
<dbReference type="PANTHER" id="PTHR19957">
    <property type="entry name" value="SYNTAXIN"/>
    <property type="match status" value="1"/>
</dbReference>
<evidence type="ECO:0000256" key="10">
    <source>
        <dbReference type="SAM" id="MobiDB-lite"/>
    </source>
</evidence>
<evidence type="ECO:0000313" key="13">
    <source>
        <dbReference type="EMBL" id="THU66402.1"/>
    </source>
</evidence>
<dbReference type="SUPFAM" id="SSF47661">
    <property type="entry name" value="t-snare proteins"/>
    <property type="match status" value="1"/>
</dbReference>
<dbReference type="AlphaFoldDB" id="A0A4S8JVY1"/>
<dbReference type="Gene3D" id="1.20.5.110">
    <property type="match status" value="1"/>
</dbReference>
<reference evidence="13 14" key="1">
    <citation type="journal article" date="2019" name="Nat. Plants">
        <title>Genome sequencing of Musa balbisiana reveals subgenome evolution and function divergence in polyploid bananas.</title>
        <authorList>
            <person name="Yao X."/>
        </authorList>
    </citation>
    <scope>NUCLEOTIDE SEQUENCE [LARGE SCALE GENOMIC DNA]</scope>
    <source>
        <strain evidence="14">cv. DH-PKW</strain>
        <tissue evidence="13">Leaves</tissue>
    </source>
</reference>
<dbReference type="InterPro" id="IPR000727">
    <property type="entry name" value="T_SNARE_dom"/>
</dbReference>
<dbReference type="GO" id="GO:0000149">
    <property type="term" value="F:SNARE binding"/>
    <property type="evidence" value="ECO:0007669"/>
    <property type="project" value="TreeGrafter"/>
</dbReference>
<evidence type="ECO:0000256" key="8">
    <source>
        <dbReference type="ARBA" id="ARBA00023136"/>
    </source>
</evidence>
<dbReference type="CDD" id="cd15840">
    <property type="entry name" value="SNARE_Qa"/>
    <property type="match status" value="1"/>
</dbReference>
<sequence>MSFQDLESGRPLSGKRGRDSMQNGGGGGKDPTQAVVAGVFQINTAVSTFQRLVNTLGTPKDTPELRERLHKTRLDIRQLVKDTAAELKQASETDQHAEVSTSKKIADAKLAKDFQAILKEFQKAQRIAAERETAYIPFVPQAVLPSSYASSGVDGSSDKTFEACSMLAESRRQGLLLDTEIVFNEAIIEEREQGIQETKQQISEVNEIFKDLAVLVHDQGAMIDDIDSHIDNSLAAAVQSKTQLTKASKAQKSNSSLTCLLLVIFGVVLLIVIIILAA</sequence>
<dbReference type="Pfam" id="PF05739">
    <property type="entry name" value="SNARE"/>
    <property type="match status" value="1"/>
</dbReference>
<dbReference type="GO" id="GO:0005484">
    <property type="term" value="F:SNAP receptor activity"/>
    <property type="evidence" value="ECO:0007669"/>
    <property type="project" value="TreeGrafter"/>
</dbReference>
<dbReference type="FunFam" id="1.20.58.70:FF:000004">
    <property type="entry name" value="Syntaxin-22 like"/>
    <property type="match status" value="1"/>
</dbReference>
<comment type="similarity">
    <text evidence="1">Belongs to the syntaxin family.</text>
</comment>
<dbReference type="GO" id="GO:0048278">
    <property type="term" value="P:vesicle docking"/>
    <property type="evidence" value="ECO:0007669"/>
    <property type="project" value="TreeGrafter"/>
</dbReference>
<keyword evidence="3 11" id="KW-0812">Transmembrane</keyword>
<gene>
    <name evidence="13" type="ORF">C4D60_Mb05t13770</name>
</gene>
<evidence type="ECO:0000256" key="1">
    <source>
        <dbReference type="ARBA" id="ARBA00009063"/>
    </source>
</evidence>
<keyword evidence="4" id="KW-0653">Protein transport</keyword>
<evidence type="ECO:0000256" key="2">
    <source>
        <dbReference type="ARBA" id="ARBA00022448"/>
    </source>
</evidence>
<dbReference type="FunFam" id="1.20.5.110:FF:000035">
    <property type="entry name" value="Syntaxin-22 like"/>
    <property type="match status" value="1"/>
</dbReference>
<keyword evidence="6" id="KW-0007">Acetylation</keyword>
<comment type="caution">
    <text evidence="13">The sequence shown here is derived from an EMBL/GenBank/DDBJ whole genome shotgun (WGS) entry which is preliminary data.</text>
</comment>
<dbReference type="GO" id="GO:0006906">
    <property type="term" value="P:vesicle fusion"/>
    <property type="evidence" value="ECO:0007669"/>
    <property type="project" value="TreeGrafter"/>
</dbReference>
<dbReference type="GO" id="GO:0031201">
    <property type="term" value="C:SNARE complex"/>
    <property type="evidence" value="ECO:0007669"/>
    <property type="project" value="TreeGrafter"/>
</dbReference>